<feature type="domain" description="Aminotransferase-like plant mobile" evidence="2">
    <location>
        <begin position="160"/>
        <end position="530"/>
    </location>
</feature>
<sequence length="638" mass="73445">MISLLRGYPNYLDHFANVLQHLPKYLEKKEECKEGEVGLPRYYMLIATCYYMSFIKKRRKRKGKEKGRKRFGGGGGGYRNRFTRLLNQSRPTRNRLLMMSTANNKQKALVADASKRNDGRPSNSRPISCPAEASFTLTIRSHKTAIPFDTRFTPYLCSVGLYGVAQIGNIEIDKALITCFAERWNSHTHTFLLPFGEMTVTLQDVAVLLGLPVKGASVSGQVDGDWKYHIKGLLGKEPDERIFERSKNGMRLTWLHQNFSHLERGADTDTVRKHARAYMLDLIGSVLLPDNSSTVPLMYLPLLADIDPGSARQWSWGSAVLSCLYHELCNDRKGISGPLLLLQLWIWTRFPFGRPNPYGGSNKQPRLGGDDPQKRPPYGFKWSWNHRWKENPKCNLVEGYREALDRLHHTEVNWEPYESELHLLPTVCTDSEALWQTTCPLINFWMVEYHNPARVMRQFGKRQLVPPPEPSKLDKIHGLTRRDLKDDHWIIELPLCQRQWETKTGLSNKNTGDLEPYDICQHDEYFLWYKRFANPTSQLSPGDCFKESQLEPEATRNDMLVARSIELSRRILSQSQQKTKDPDLEKLLLQHAEWTLKNFGDGVDGTDLHSEAKKTKRECSSECPTALQKQQRRDPSIS</sequence>
<dbReference type="AlphaFoldDB" id="A0AAD5ZRQ5"/>
<name>A0AAD5ZRQ5_9POAL</name>
<proteinExistence type="predicted"/>
<evidence type="ECO:0000256" key="1">
    <source>
        <dbReference type="SAM" id="MobiDB-lite"/>
    </source>
</evidence>
<dbReference type="GO" id="GO:0010073">
    <property type="term" value="P:meristem maintenance"/>
    <property type="evidence" value="ECO:0007669"/>
    <property type="project" value="InterPro"/>
</dbReference>
<protein>
    <recommendedName>
        <fullName evidence="2">Aminotransferase-like plant mobile domain-containing protein</fullName>
    </recommendedName>
</protein>
<dbReference type="EMBL" id="JAMRDG010000001">
    <property type="protein sequence ID" value="KAJ3702830.1"/>
    <property type="molecule type" value="Genomic_DNA"/>
</dbReference>
<accession>A0AAD5ZRQ5</accession>
<dbReference type="Proteomes" id="UP001210211">
    <property type="component" value="Unassembled WGS sequence"/>
</dbReference>
<evidence type="ECO:0000313" key="3">
    <source>
        <dbReference type="EMBL" id="KAJ3702830.1"/>
    </source>
</evidence>
<dbReference type="InterPro" id="IPR019557">
    <property type="entry name" value="AminoTfrase-like_pln_mobile"/>
</dbReference>
<dbReference type="InterPro" id="IPR044824">
    <property type="entry name" value="MAIN-like"/>
</dbReference>
<comment type="caution">
    <text evidence="3">The sequence shown here is derived from an EMBL/GenBank/DDBJ whole genome shotgun (WGS) entry which is preliminary data.</text>
</comment>
<organism evidence="3 4">
    <name type="scientific">Rhynchospora tenuis</name>
    <dbReference type="NCBI Taxonomy" id="198213"/>
    <lineage>
        <taxon>Eukaryota</taxon>
        <taxon>Viridiplantae</taxon>
        <taxon>Streptophyta</taxon>
        <taxon>Embryophyta</taxon>
        <taxon>Tracheophyta</taxon>
        <taxon>Spermatophyta</taxon>
        <taxon>Magnoliopsida</taxon>
        <taxon>Liliopsida</taxon>
        <taxon>Poales</taxon>
        <taxon>Cyperaceae</taxon>
        <taxon>Cyperoideae</taxon>
        <taxon>Rhynchosporeae</taxon>
        <taxon>Rhynchospora</taxon>
    </lineage>
</organism>
<gene>
    <name evidence="3" type="ORF">LUZ61_006535</name>
</gene>
<feature type="region of interest" description="Disordered" evidence="1">
    <location>
        <begin position="60"/>
        <end position="82"/>
    </location>
</feature>
<feature type="region of interest" description="Disordered" evidence="1">
    <location>
        <begin position="604"/>
        <end position="638"/>
    </location>
</feature>
<dbReference type="PANTHER" id="PTHR46033:SF8">
    <property type="entry name" value="PROTEIN MAINTENANCE OF MERISTEMS-LIKE"/>
    <property type="match status" value="1"/>
</dbReference>
<evidence type="ECO:0000259" key="2">
    <source>
        <dbReference type="Pfam" id="PF10536"/>
    </source>
</evidence>
<evidence type="ECO:0000313" key="4">
    <source>
        <dbReference type="Proteomes" id="UP001210211"/>
    </source>
</evidence>
<dbReference type="PANTHER" id="PTHR46033">
    <property type="entry name" value="PROTEIN MAIN-LIKE 2"/>
    <property type="match status" value="1"/>
</dbReference>
<keyword evidence="4" id="KW-1185">Reference proteome</keyword>
<feature type="compositionally biased region" description="Basic residues" evidence="1">
    <location>
        <begin position="60"/>
        <end position="71"/>
    </location>
</feature>
<feature type="compositionally biased region" description="Basic and acidic residues" evidence="1">
    <location>
        <begin position="606"/>
        <end position="620"/>
    </location>
</feature>
<dbReference type="Pfam" id="PF10536">
    <property type="entry name" value="PMD"/>
    <property type="match status" value="1"/>
</dbReference>
<reference evidence="3 4" key="1">
    <citation type="journal article" date="2022" name="Cell">
        <title>Repeat-based holocentromeres influence genome architecture and karyotype evolution.</title>
        <authorList>
            <person name="Hofstatter P.G."/>
            <person name="Thangavel G."/>
            <person name="Lux T."/>
            <person name="Neumann P."/>
            <person name="Vondrak T."/>
            <person name="Novak P."/>
            <person name="Zhang M."/>
            <person name="Costa L."/>
            <person name="Castellani M."/>
            <person name="Scott A."/>
            <person name="Toegelov H."/>
            <person name="Fuchs J."/>
            <person name="Mata-Sucre Y."/>
            <person name="Dias Y."/>
            <person name="Vanzela A.L.L."/>
            <person name="Huettel B."/>
            <person name="Almeida C.C.S."/>
            <person name="Simkova H."/>
            <person name="Souza G."/>
            <person name="Pedrosa-Harand A."/>
            <person name="Macas J."/>
            <person name="Mayer K.F.X."/>
            <person name="Houben A."/>
            <person name="Marques A."/>
        </authorList>
    </citation>
    <scope>NUCLEOTIDE SEQUENCE [LARGE SCALE GENOMIC DNA]</scope>
    <source>
        <strain evidence="3">RhyTen1mFocal</strain>
    </source>
</reference>